<gene>
    <name evidence="2" type="ORF">TPR58_19555</name>
</gene>
<comment type="caution">
    <text evidence="2">The sequence shown here is derived from an EMBL/GenBank/DDBJ whole genome shotgun (WGS) entry which is preliminary data.</text>
</comment>
<dbReference type="PROSITE" id="PS51186">
    <property type="entry name" value="GNAT"/>
    <property type="match status" value="1"/>
</dbReference>
<proteinExistence type="predicted"/>
<evidence type="ECO:0000259" key="1">
    <source>
        <dbReference type="PROSITE" id="PS51186"/>
    </source>
</evidence>
<dbReference type="InterPro" id="IPR000182">
    <property type="entry name" value="GNAT_dom"/>
</dbReference>
<evidence type="ECO:0000313" key="2">
    <source>
        <dbReference type="EMBL" id="MEN3749380.1"/>
    </source>
</evidence>
<sequence>MLPVLETARLRLRGIGPEDAEALHPAMTDDALMTWWSSAPHTDLAQTRDYLTYAPATDGMRSWAITRAEDDRAIGWVTVIHKRAGVSEVGYLLAREHWGAGMMAEAVSRVLDLLFREEGQRRVFADTDPDNLGSRTLLERLGFKLEGVLRAEWETHIGVRDTTLYGLLRDEWLNR</sequence>
<reference evidence="2 3" key="1">
    <citation type="submission" date="2024-05" db="EMBL/GenBank/DDBJ databases">
        <title>Sphingomonas sp. HF-S3 16S ribosomal RNA gene Genome sequencing and assembly.</title>
        <authorList>
            <person name="Lee H."/>
        </authorList>
    </citation>
    <scope>NUCLEOTIDE SEQUENCE [LARGE SCALE GENOMIC DNA]</scope>
    <source>
        <strain evidence="2 3">HF-S3</strain>
    </source>
</reference>
<dbReference type="InterPro" id="IPR051531">
    <property type="entry name" value="N-acetyltransferase"/>
</dbReference>
<accession>A0ABV0BH18</accession>
<dbReference type="Pfam" id="PF13302">
    <property type="entry name" value="Acetyltransf_3"/>
    <property type="match status" value="1"/>
</dbReference>
<name>A0ABV0BH18_9SPHN</name>
<dbReference type="Gene3D" id="3.40.630.30">
    <property type="match status" value="1"/>
</dbReference>
<protein>
    <submittedName>
        <fullName evidence="2">GNAT family N-acetyltransferase</fullName>
    </submittedName>
</protein>
<feature type="domain" description="N-acetyltransferase" evidence="1">
    <location>
        <begin position="10"/>
        <end position="170"/>
    </location>
</feature>
<dbReference type="Proteomes" id="UP001427805">
    <property type="component" value="Unassembled WGS sequence"/>
</dbReference>
<dbReference type="InterPro" id="IPR016181">
    <property type="entry name" value="Acyl_CoA_acyltransferase"/>
</dbReference>
<dbReference type="PANTHER" id="PTHR43792">
    <property type="entry name" value="GNAT FAMILY, PUTATIVE (AFU_ORTHOLOGUE AFUA_3G00765)-RELATED-RELATED"/>
    <property type="match status" value="1"/>
</dbReference>
<dbReference type="EMBL" id="JBDIZK010000013">
    <property type="protein sequence ID" value="MEN3749380.1"/>
    <property type="molecule type" value="Genomic_DNA"/>
</dbReference>
<evidence type="ECO:0000313" key="3">
    <source>
        <dbReference type="Proteomes" id="UP001427805"/>
    </source>
</evidence>
<organism evidence="2 3">
    <name type="scientific">Sphingomonas rustica</name>
    <dbReference type="NCBI Taxonomy" id="3103142"/>
    <lineage>
        <taxon>Bacteria</taxon>
        <taxon>Pseudomonadati</taxon>
        <taxon>Pseudomonadota</taxon>
        <taxon>Alphaproteobacteria</taxon>
        <taxon>Sphingomonadales</taxon>
        <taxon>Sphingomonadaceae</taxon>
        <taxon>Sphingomonas</taxon>
    </lineage>
</organism>
<keyword evidence="3" id="KW-1185">Reference proteome</keyword>
<dbReference type="SUPFAM" id="SSF55729">
    <property type="entry name" value="Acyl-CoA N-acyltransferases (Nat)"/>
    <property type="match status" value="1"/>
</dbReference>